<dbReference type="GeneTree" id="ENSGT00940000166855"/>
<keyword evidence="1" id="KW-0175">Coiled coil</keyword>
<accession>A0A8C5QIL2</accession>
<organism evidence="3 4">
    <name type="scientific">Leptobrachium leishanense</name>
    <name type="common">Leishan spiny toad</name>
    <dbReference type="NCBI Taxonomy" id="445787"/>
    <lineage>
        <taxon>Eukaryota</taxon>
        <taxon>Metazoa</taxon>
        <taxon>Chordata</taxon>
        <taxon>Craniata</taxon>
        <taxon>Vertebrata</taxon>
        <taxon>Euteleostomi</taxon>
        <taxon>Amphibia</taxon>
        <taxon>Batrachia</taxon>
        <taxon>Anura</taxon>
        <taxon>Pelobatoidea</taxon>
        <taxon>Megophryidae</taxon>
        <taxon>Leptobrachium</taxon>
    </lineage>
</organism>
<evidence type="ECO:0008006" key="5">
    <source>
        <dbReference type="Google" id="ProtNLM"/>
    </source>
</evidence>
<feature type="coiled-coil region" evidence="1">
    <location>
        <begin position="289"/>
        <end position="358"/>
    </location>
</feature>
<protein>
    <recommendedName>
        <fullName evidence="5">Coiled-coil domain-containing protein 178</fullName>
    </recommendedName>
</protein>
<evidence type="ECO:0000256" key="1">
    <source>
        <dbReference type="SAM" id="Coils"/>
    </source>
</evidence>
<name>A0A8C5QIL2_9ANUR</name>
<feature type="coiled-coil region" evidence="1">
    <location>
        <begin position="440"/>
        <end position="538"/>
    </location>
</feature>
<dbReference type="AlphaFoldDB" id="A0A8C5QIL2"/>
<dbReference type="PANTHER" id="PTHR35088:SF1">
    <property type="entry name" value="COILED-COIL DOMAIN-CONTAINING PROTEIN 178"/>
    <property type="match status" value="1"/>
</dbReference>
<dbReference type="Ensembl" id="ENSLLET00000038776.1">
    <property type="protein sequence ID" value="ENSLLEP00000037342.1"/>
    <property type="gene ID" value="ENSLLEG00000023647.1"/>
</dbReference>
<proteinExistence type="predicted"/>
<dbReference type="Proteomes" id="UP000694569">
    <property type="component" value="Unplaced"/>
</dbReference>
<reference evidence="3" key="1">
    <citation type="submission" date="2025-08" db="UniProtKB">
        <authorList>
            <consortium name="Ensembl"/>
        </authorList>
    </citation>
    <scope>IDENTIFICATION</scope>
</reference>
<feature type="coiled-coil region" evidence="1">
    <location>
        <begin position="98"/>
        <end position="132"/>
    </location>
</feature>
<evidence type="ECO:0000256" key="2">
    <source>
        <dbReference type="SAM" id="MobiDB-lite"/>
    </source>
</evidence>
<dbReference type="OrthoDB" id="10010556at2759"/>
<evidence type="ECO:0000313" key="4">
    <source>
        <dbReference type="Proteomes" id="UP000694569"/>
    </source>
</evidence>
<dbReference type="PANTHER" id="PTHR35088">
    <property type="entry name" value="COILED-COIL DOMAIN-CONTAINING PROTEIN 178"/>
    <property type="match status" value="1"/>
</dbReference>
<feature type="coiled-coil region" evidence="1">
    <location>
        <begin position="211"/>
        <end position="238"/>
    </location>
</feature>
<dbReference type="InterPro" id="IPR038826">
    <property type="entry name" value="CCDC178"/>
</dbReference>
<evidence type="ECO:0000313" key="3">
    <source>
        <dbReference type="Ensembl" id="ENSLLEP00000037342.1"/>
    </source>
</evidence>
<sequence length="822" mass="96015">MNVEQSARRHSCEMVNTTLPCVNKAIHHIEKLEGNMKKWLMQNEDISQDLRIPWSCDDDHTTGTKVESPNLHIQGNGLIHTGFQQPDTALVKDTKAVISEFIELIWRLEKDRQEAEEALKLEKARKQTLIAKVDKLSLWKLHHLPEAIQKEYEAVEQDISELQWHIACKEQDLHNALSKAFKTEEANAKIQEEIDFLKKHSPLLDDKLTLESDVMEKIKQAQEEATALLAEAELTRKASELKFEEATMAANKERMEMATELGKIKTKLQSCRDILQSAETVWAEDNTVLVNTEKQIADGKNLYTELKKEKEQVKQNQDMWNHQVNDKKYELDDQEMKMKNVTNEYSALQKESELMKSDFESQLSYLENLFHNKLHALRDLEYENKTITLENEDLLGKIAKCTKAKIMHEADIQRMQKNIIENEAQTLNIAKELPEIYHKHSATKTKLEELKEQSSKEESRMKNLTDTLRKKIAEEVRISQLTELRIRAIANEMQQKENEHKKTKDELVKVVEEIEKPVEELEKKVIKLRLTHKQKLEALQSVQQIKQNCDEKFRLKSLQLGHRKNTLKQQLSDTQVAFSKVSEELRYIFESTDHFLNETRDVVQYGVIVGKAINTTENAVTVLQEDYNILQLKLNDLRDIDKHLHDEIDKYTDRRQNENENYQMQIQHKQEMEKKSRESLMASLNENKLLSEEYQMLQTCFLDEQDKLMSIYEERLRMEATLRDYFQISMLQNRMHRALLEFFKQRGLYNQAGLARFQAASQENAQKILAVQEEMSKTILHISAFLSSLTDGSPRDDSRENNQSISDAETKDKKSHTVQITV</sequence>
<reference evidence="3" key="2">
    <citation type="submission" date="2025-09" db="UniProtKB">
        <authorList>
            <consortium name="Ensembl"/>
        </authorList>
    </citation>
    <scope>IDENTIFICATION</scope>
</reference>
<feature type="region of interest" description="Disordered" evidence="2">
    <location>
        <begin position="790"/>
        <end position="822"/>
    </location>
</feature>
<keyword evidence="4" id="KW-1185">Reference proteome</keyword>